<keyword evidence="2" id="KW-1185">Reference proteome</keyword>
<dbReference type="EMBL" id="CM023488">
    <property type="protein sequence ID" value="KAH6924258.1"/>
    <property type="molecule type" value="Genomic_DNA"/>
</dbReference>
<dbReference type="Proteomes" id="UP000821845">
    <property type="component" value="Chromosome 8"/>
</dbReference>
<sequence length="231" mass="26699">MCHVEVEYTSASSSRSTDCVAMAQSNDVEPKNKSTSLWSFLLKWLIGDPEEAVPDPVTGLSVRDRNYIIDTWILIRRDIRVTSTSMFVALFARYPDYQRLFERFANVPLQELPRNEVVKAHALAVFYFYTNIVDGMDDPDLLTELVRKNVRNHLRRPMGPQHYANMDEVLLEVIKDKLRSRMSPGAVRAWKKLFGYCHKVTHQVYAEHRRAIDMGKPYGILSPPLQKSPEQ</sequence>
<protein>
    <submittedName>
        <fullName evidence="1">Uncharacterized protein</fullName>
    </submittedName>
</protein>
<accession>A0ACB7RS82</accession>
<gene>
    <name evidence="1" type="ORF">HPB50_014527</name>
</gene>
<evidence type="ECO:0000313" key="1">
    <source>
        <dbReference type="EMBL" id="KAH6924258.1"/>
    </source>
</evidence>
<reference evidence="1" key="1">
    <citation type="submission" date="2020-05" db="EMBL/GenBank/DDBJ databases">
        <title>Large-scale comparative analyses of tick genomes elucidate their genetic diversity and vector capacities.</title>
        <authorList>
            <person name="Jia N."/>
            <person name="Wang J."/>
            <person name="Shi W."/>
            <person name="Du L."/>
            <person name="Sun Y."/>
            <person name="Zhan W."/>
            <person name="Jiang J."/>
            <person name="Wang Q."/>
            <person name="Zhang B."/>
            <person name="Ji P."/>
            <person name="Sakyi L.B."/>
            <person name="Cui X."/>
            <person name="Yuan T."/>
            <person name="Jiang B."/>
            <person name="Yang W."/>
            <person name="Lam T.T.-Y."/>
            <person name="Chang Q."/>
            <person name="Ding S."/>
            <person name="Wang X."/>
            <person name="Zhu J."/>
            <person name="Ruan X."/>
            <person name="Zhao L."/>
            <person name="Wei J."/>
            <person name="Que T."/>
            <person name="Du C."/>
            <person name="Cheng J."/>
            <person name="Dai P."/>
            <person name="Han X."/>
            <person name="Huang E."/>
            <person name="Gao Y."/>
            <person name="Liu J."/>
            <person name="Shao H."/>
            <person name="Ye R."/>
            <person name="Li L."/>
            <person name="Wei W."/>
            <person name="Wang X."/>
            <person name="Wang C."/>
            <person name="Yang T."/>
            <person name="Huo Q."/>
            <person name="Li W."/>
            <person name="Guo W."/>
            <person name="Chen H."/>
            <person name="Zhou L."/>
            <person name="Ni X."/>
            <person name="Tian J."/>
            <person name="Zhou Y."/>
            <person name="Sheng Y."/>
            <person name="Liu T."/>
            <person name="Pan Y."/>
            <person name="Xia L."/>
            <person name="Li J."/>
            <person name="Zhao F."/>
            <person name="Cao W."/>
        </authorList>
    </citation>
    <scope>NUCLEOTIDE SEQUENCE</scope>
    <source>
        <strain evidence="1">Hyas-2018</strain>
    </source>
</reference>
<comment type="caution">
    <text evidence="1">The sequence shown here is derived from an EMBL/GenBank/DDBJ whole genome shotgun (WGS) entry which is preliminary data.</text>
</comment>
<organism evidence="1 2">
    <name type="scientific">Hyalomma asiaticum</name>
    <name type="common">Tick</name>
    <dbReference type="NCBI Taxonomy" id="266040"/>
    <lineage>
        <taxon>Eukaryota</taxon>
        <taxon>Metazoa</taxon>
        <taxon>Ecdysozoa</taxon>
        <taxon>Arthropoda</taxon>
        <taxon>Chelicerata</taxon>
        <taxon>Arachnida</taxon>
        <taxon>Acari</taxon>
        <taxon>Parasitiformes</taxon>
        <taxon>Ixodida</taxon>
        <taxon>Ixodoidea</taxon>
        <taxon>Ixodidae</taxon>
        <taxon>Hyalomminae</taxon>
        <taxon>Hyalomma</taxon>
    </lineage>
</organism>
<name>A0ACB7RS82_HYAAI</name>
<proteinExistence type="predicted"/>
<evidence type="ECO:0000313" key="2">
    <source>
        <dbReference type="Proteomes" id="UP000821845"/>
    </source>
</evidence>